<feature type="compositionally biased region" description="Polar residues" evidence="8">
    <location>
        <begin position="49"/>
        <end position="69"/>
    </location>
</feature>
<feature type="transmembrane region" description="Helical" evidence="7">
    <location>
        <begin position="414"/>
        <end position="436"/>
    </location>
</feature>
<dbReference type="Proteomes" id="UP001209570">
    <property type="component" value="Unassembled WGS sequence"/>
</dbReference>
<dbReference type="InterPro" id="IPR036458">
    <property type="entry name" value="Na:dicarbo_symporter_sf"/>
</dbReference>
<dbReference type="PANTHER" id="PTHR42865:SF7">
    <property type="entry name" value="PROTON_GLUTAMATE-ASPARTATE SYMPORTER"/>
    <property type="match status" value="1"/>
</dbReference>
<keyword evidence="4 7" id="KW-0812">Transmembrane</keyword>
<evidence type="ECO:0000256" key="8">
    <source>
        <dbReference type="SAM" id="MobiDB-lite"/>
    </source>
</evidence>
<feature type="transmembrane region" description="Helical" evidence="7">
    <location>
        <begin position="190"/>
        <end position="211"/>
    </location>
</feature>
<dbReference type="AlphaFoldDB" id="A0AAD5LYR4"/>
<feature type="transmembrane region" description="Helical" evidence="7">
    <location>
        <begin position="149"/>
        <end position="169"/>
    </location>
</feature>
<dbReference type="GO" id="GO:0005886">
    <property type="term" value="C:plasma membrane"/>
    <property type="evidence" value="ECO:0007669"/>
    <property type="project" value="UniProtKB-SubCell"/>
</dbReference>
<evidence type="ECO:0000256" key="4">
    <source>
        <dbReference type="ARBA" id="ARBA00022692"/>
    </source>
</evidence>
<reference evidence="9" key="1">
    <citation type="submission" date="2021-12" db="EMBL/GenBank/DDBJ databases">
        <title>Prjna785345.</title>
        <authorList>
            <person name="Rujirawat T."/>
            <person name="Krajaejun T."/>
        </authorList>
    </citation>
    <scope>NUCLEOTIDE SEQUENCE</scope>
    <source>
        <strain evidence="9">Pi057C3</strain>
    </source>
</reference>
<evidence type="ECO:0000256" key="7">
    <source>
        <dbReference type="RuleBase" id="RU361216"/>
    </source>
</evidence>
<dbReference type="GO" id="GO:0015293">
    <property type="term" value="F:symporter activity"/>
    <property type="evidence" value="ECO:0007669"/>
    <property type="project" value="UniProtKB-UniRule"/>
</dbReference>
<keyword evidence="5 7" id="KW-1133">Transmembrane helix</keyword>
<accession>A0AAD5LYR4</accession>
<keyword evidence="10" id="KW-1185">Reference proteome</keyword>
<protein>
    <recommendedName>
        <fullName evidence="7">Amino acid transporter</fullName>
    </recommendedName>
</protein>
<evidence type="ECO:0000256" key="2">
    <source>
        <dbReference type="ARBA" id="ARBA00022448"/>
    </source>
</evidence>
<evidence type="ECO:0000256" key="3">
    <source>
        <dbReference type="ARBA" id="ARBA00022475"/>
    </source>
</evidence>
<comment type="similarity">
    <text evidence="7">Belongs to the dicarboxylate/amino acid:cation symporter (DAACS) (TC 2.A.23) family.</text>
</comment>
<evidence type="ECO:0000313" key="9">
    <source>
        <dbReference type="EMBL" id="KAJ0397041.1"/>
    </source>
</evidence>
<feature type="transmembrane region" description="Helical" evidence="7">
    <location>
        <begin position="456"/>
        <end position="476"/>
    </location>
</feature>
<sequence length="616" mass="66503">MNGIVLLDEEQQRSLYQVQRRSSLGAPSTNSGKGSNPSVGPNAAPPLSRYNTTGHMQPRTDFTTPSIVSSRGKPSAATYDSSLGASAATTTNLYNHSDTPMLSTDEFTQHSLFPGATPFEELDNSEQDEADSAGRYAGTSSGLKISVTYTLVGVFIGIILGIVLSVVNVSPIVAKWVSLPGDLFLRGLKCLVIPYIFCAVAVAIGDIVFVGKVSVVGMQTLRVFVLFWLASTTFGLGVSQLFRPMFRLHRPDAVQPQNALQFRCSNNEPVTLLANSSLACVAGSGGSSPETFTVTDLAERFKKNSRSGVAQVSISDELMGKITNLVSTNIIASMARAEVLSVITFAMVLGTIAGRNYFTKTRRVNYLYLILLQLRNTFFLGMEWIIWLTPVAVIFLVAGSFASNQESLSQMNKGYMYVVASVTGALLQVLLLHPLIVFLTTRTNPYKLMKQMLRAYLFAFACSSSLATAPVTLACVKKARMCSQSLANFVISLGVTSNLNSTGFYVPVAVTFLAESSGNGDQLTPLRLVALFVLTLTSCAGTLPIPAGGLVVISTIYTTIFNVRDLPPTFMYVLAMEFIADRFATVCNVNDDIMAVKIIAENTDETVVQEDLGERY</sequence>
<organism evidence="9 10">
    <name type="scientific">Pythium insidiosum</name>
    <name type="common">Pythiosis disease agent</name>
    <dbReference type="NCBI Taxonomy" id="114742"/>
    <lineage>
        <taxon>Eukaryota</taxon>
        <taxon>Sar</taxon>
        <taxon>Stramenopiles</taxon>
        <taxon>Oomycota</taxon>
        <taxon>Peronosporomycetes</taxon>
        <taxon>Pythiales</taxon>
        <taxon>Pythiaceae</taxon>
        <taxon>Pythium</taxon>
    </lineage>
</organism>
<feature type="transmembrane region" description="Helical" evidence="7">
    <location>
        <begin position="223"/>
        <end position="242"/>
    </location>
</feature>
<evidence type="ECO:0000256" key="5">
    <source>
        <dbReference type="ARBA" id="ARBA00022989"/>
    </source>
</evidence>
<feature type="region of interest" description="Disordered" evidence="8">
    <location>
        <begin position="19"/>
        <end position="80"/>
    </location>
</feature>
<comment type="caution">
    <text evidence="9">The sequence shown here is derived from an EMBL/GenBank/DDBJ whole genome shotgun (WGS) entry which is preliminary data.</text>
</comment>
<evidence type="ECO:0000256" key="6">
    <source>
        <dbReference type="ARBA" id="ARBA00023136"/>
    </source>
</evidence>
<keyword evidence="3" id="KW-1003">Cell membrane</keyword>
<dbReference type="PANTHER" id="PTHR42865">
    <property type="entry name" value="PROTON/GLUTAMATE-ASPARTATE SYMPORTER"/>
    <property type="match status" value="1"/>
</dbReference>
<dbReference type="PRINTS" id="PR00173">
    <property type="entry name" value="EDTRNSPORT"/>
</dbReference>
<keyword evidence="2 7" id="KW-0813">Transport</keyword>
<dbReference type="InterPro" id="IPR001991">
    <property type="entry name" value="Na-dicarboxylate_symporter"/>
</dbReference>
<feature type="transmembrane region" description="Helical" evidence="7">
    <location>
        <begin position="339"/>
        <end position="358"/>
    </location>
</feature>
<comment type="subcellular location">
    <subcellularLocation>
        <location evidence="1">Cell membrane</location>
        <topology evidence="1">Multi-pass membrane protein</topology>
    </subcellularLocation>
    <subcellularLocation>
        <location evidence="7">Membrane</location>
        <topology evidence="7">Multi-pass membrane protein</topology>
    </subcellularLocation>
</comment>
<feature type="transmembrane region" description="Helical" evidence="7">
    <location>
        <begin position="378"/>
        <end position="402"/>
    </location>
</feature>
<dbReference type="EMBL" id="JAKCXM010000269">
    <property type="protein sequence ID" value="KAJ0397041.1"/>
    <property type="molecule type" value="Genomic_DNA"/>
</dbReference>
<dbReference type="Gene3D" id="1.10.3860.10">
    <property type="entry name" value="Sodium:dicarboxylate symporter"/>
    <property type="match status" value="1"/>
</dbReference>
<dbReference type="Pfam" id="PF00375">
    <property type="entry name" value="SDF"/>
    <property type="match status" value="1"/>
</dbReference>
<keyword evidence="7" id="KW-0769">Symport</keyword>
<feature type="transmembrane region" description="Helical" evidence="7">
    <location>
        <begin position="528"/>
        <end position="557"/>
    </location>
</feature>
<evidence type="ECO:0000313" key="10">
    <source>
        <dbReference type="Proteomes" id="UP001209570"/>
    </source>
</evidence>
<proteinExistence type="inferred from homology"/>
<dbReference type="SUPFAM" id="SSF118215">
    <property type="entry name" value="Proton glutamate symport protein"/>
    <property type="match status" value="1"/>
</dbReference>
<name>A0AAD5LYR4_PYTIN</name>
<feature type="transmembrane region" description="Helical" evidence="7">
    <location>
        <begin position="488"/>
        <end position="508"/>
    </location>
</feature>
<gene>
    <name evidence="9" type="ORF">P43SY_010025</name>
</gene>
<feature type="compositionally biased region" description="Polar residues" evidence="8">
    <location>
        <begin position="19"/>
        <end position="39"/>
    </location>
</feature>
<evidence type="ECO:0000256" key="1">
    <source>
        <dbReference type="ARBA" id="ARBA00004651"/>
    </source>
</evidence>
<keyword evidence="6 7" id="KW-0472">Membrane</keyword>